<keyword evidence="4" id="KW-0411">Iron-sulfur</keyword>
<dbReference type="SMART" id="SM00704">
    <property type="entry name" value="ZnF_CDGSH"/>
    <property type="match status" value="2"/>
</dbReference>
<dbReference type="GO" id="GO:0051537">
    <property type="term" value="F:2 iron, 2 sulfur cluster binding"/>
    <property type="evidence" value="ECO:0007669"/>
    <property type="project" value="UniProtKB-KW"/>
</dbReference>
<dbReference type="Gene3D" id="3.40.5.90">
    <property type="entry name" value="CDGSH iron-sulfur domain, mitoNEET-type"/>
    <property type="match status" value="2"/>
</dbReference>
<dbReference type="InterPro" id="IPR018967">
    <property type="entry name" value="FeS-contain_CDGSH-typ"/>
</dbReference>
<dbReference type="EMBL" id="JACHEN010000001">
    <property type="protein sequence ID" value="MBB6214263.1"/>
    <property type="molecule type" value="Genomic_DNA"/>
</dbReference>
<dbReference type="PANTHER" id="PTHR46491:SF3">
    <property type="entry name" value="CDGSH IRON-SULFUR DOMAIN-CONTAINING PROTEIN 3, MITOCHONDRIAL"/>
    <property type="match status" value="1"/>
</dbReference>
<keyword evidence="2" id="KW-0479">Metal-binding</keyword>
<feature type="domain" description="Iron-binding zinc finger CDGSH type" evidence="5">
    <location>
        <begin position="163"/>
        <end position="208"/>
    </location>
</feature>
<dbReference type="InterPro" id="IPR042216">
    <property type="entry name" value="MitoNEET_CISD"/>
</dbReference>
<reference evidence="6 7" key="1">
    <citation type="submission" date="2020-08" db="EMBL/GenBank/DDBJ databases">
        <title>Genomic Encyclopedia of Type Strains, Phase IV (KMG-IV): sequencing the most valuable type-strain genomes for metagenomic binning, comparative biology and taxonomic classification.</title>
        <authorList>
            <person name="Goeker M."/>
        </authorList>
    </citation>
    <scope>NUCLEOTIDE SEQUENCE [LARGE SCALE GENOMIC DNA]</scope>
    <source>
        <strain evidence="6 7">DSM 103526</strain>
    </source>
</reference>
<dbReference type="GO" id="GO:0005737">
    <property type="term" value="C:cytoplasm"/>
    <property type="evidence" value="ECO:0007669"/>
    <property type="project" value="UniProtKB-ARBA"/>
</dbReference>
<evidence type="ECO:0000313" key="7">
    <source>
        <dbReference type="Proteomes" id="UP000579281"/>
    </source>
</evidence>
<gene>
    <name evidence="6" type="ORF">HNQ80_000332</name>
</gene>
<evidence type="ECO:0000256" key="4">
    <source>
        <dbReference type="ARBA" id="ARBA00023014"/>
    </source>
</evidence>
<organism evidence="6 7">
    <name type="scientific">Anaerosolibacter carboniphilus</name>
    <dbReference type="NCBI Taxonomy" id="1417629"/>
    <lineage>
        <taxon>Bacteria</taxon>
        <taxon>Bacillati</taxon>
        <taxon>Bacillota</taxon>
        <taxon>Clostridia</taxon>
        <taxon>Peptostreptococcales</taxon>
        <taxon>Thermotaleaceae</taxon>
        <taxon>Anaerosolibacter</taxon>
    </lineage>
</organism>
<dbReference type="Proteomes" id="UP000579281">
    <property type="component" value="Unassembled WGS sequence"/>
</dbReference>
<accession>A0A841KLI1</accession>
<comment type="caution">
    <text evidence="6">The sequence shown here is derived from an EMBL/GenBank/DDBJ whole genome shotgun (WGS) entry which is preliminary data.</text>
</comment>
<keyword evidence="1" id="KW-0001">2Fe-2S</keyword>
<sequence>MMPEKNPYIVFTKHTPYIVMDVDTIIDENHQKLKASSVVALCRCGKSSAQPYCDDIHAVDGLREEKSKDRAPDHLKDYIGDDITVHFNLGVCCHDGCCVEKLPQVFDINKKPWIQPNNGKIKDIINIVEGCPSGALSYSIGSRRYQDLDRPPSIHIQKDGPIEIKGFIKLKDDENTVPACKEHYTLCRCSSSKNKPFCDGAHLDGNFE</sequence>
<dbReference type="AlphaFoldDB" id="A0A841KLI1"/>
<dbReference type="PANTHER" id="PTHR46491">
    <property type="entry name" value="CDGSH IRON SULFUR DOMAIN PROTEIN HOMOLOG"/>
    <property type="match status" value="1"/>
</dbReference>
<keyword evidence="7" id="KW-1185">Reference proteome</keyword>
<protein>
    <submittedName>
        <fullName evidence="6">Putative Fe-S cluster protein YjdI</fullName>
    </submittedName>
</protein>
<dbReference type="GO" id="GO:0046872">
    <property type="term" value="F:metal ion binding"/>
    <property type="evidence" value="ECO:0007669"/>
    <property type="project" value="UniProtKB-KW"/>
</dbReference>
<evidence type="ECO:0000256" key="3">
    <source>
        <dbReference type="ARBA" id="ARBA00023004"/>
    </source>
</evidence>
<dbReference type="Pfam" id="PF06902">
    <property type="entry name" value="Fer4_19"/>
    <property type="match status" value="1"/>
</dbReference>
<evidence type="ECO:0000256" key="2">
    <source>
        <dbReference type="ARBA" id="ARBA00022723"/>
    </source>
</evidence>
<dbReference type="InterPro" id="IPR010693">
    <property type="entry name" value="Divergent_4Fe-4S_mono-cluster"/>
</dbReference>
<evidence type="ECO:0000259" key="5">
    <source>
        <dbReference type="SMART" id="SM00704"/>
    </source>
</evidence>
<feature type="domain" description="Iron-binding zinc finger CDGSH type" evidence="5">
    <location>
        <begin position="29"/>
        <end position="63"/>
    </location>
</feature>
<evidence type="ECO:0000256" key="1">
    <source>
        <dbReference type="ARBA" id="ARBA00022714"/>
    </source>
</evidence>
<dbReference type="InterPro" id="IPR052950">
    <property type="entry name" value="CISD"/>
</dbReference>
<keyword evidence="3" id="KW-0408">Iron</keyword>
<name>A0A841KLI1_9FIRM</name>
<evidence type="ECO:0000313" key="6">
    <source>
        <dbReference type="EMBL" id="MBB6214263.1"/>
    </source>
</evidence>
<proteinExistence type="predicted"/>
<dbReference type="Pfam" id="PF09360">
    <property type="entry name" value="zf-CDGSH"/>
    <property type="match status" value="2"/>
</dbReference>